<dbReference type="InterPro" id="IPR048720">
    <property type="entry name" value="PROPPIN"/>
</dbReference>
<dbReference type="GO" id="GO:0034045">
    <property type="term" value="C:phagophore assembly site membrane"/>
    <property type="evidence" value="ECO:0007669"/>
    <property type="project" value="UniProtKB-SubCell"/>
</dbReference>
<dbReference type="SUPFAM" id="SSF50978">
    <property type="entry name" value="WD40 repeat-like"/>
    <property type="match status" value="1"/>
</dbReference>
<protein>
    <submittedName>
        <fullName evidence="5">Autophagy-related protein 18a</fullName>
    </submittedName>
</protein>
<organism evidence="5">
    <name type="scientific">Sesamum latifolium</name>
    <dbReference type="NCBI Taxonomy" id="2727402"/>
    <lineage>
        <taxon>Eukaryota</taxon>
        <taxon>Viridiplantae</taxon>
        <taxon>Streptophyta</taxon>
        <taxon>Embryophyta</taxon>
        <taxon>Tracheophyta</taxon>
        <taxon>Spermatophyta</taxon>
        <taxon>Magnoliopsida</taxon>
        <taxon>eudicotyledons</taxon>
        <taxon>Gunneridae</taxon>
        <taxon>Pentapetalae</taxon>
        <taxon>asterids</taxon>
        <taxon>lamiids</taxon>
        <taxon>Lamiales</taxon>
        <taxon>Pedaliaceae</taxon>
        <taxon>Sesamum</taxon>
    </lineage>
</organism>
<dbReference type="EMBL" id="JACGWN010000003">
    <property type="protein sequence ID" value="KAL0454884.1"/>
    <property type="molecule type" value="Genomic_DNA"/>
</dbReference>
<dbReference type="InterPro" id="IPR036322">
    <property type="entry name" value="WD40_repeat_dom_sf"/>
</dbReference>
<proteinExistence type="inferred from homology"/>
<dbReference type="InterPro" id="IPR001680">
    <property type="entry name" value="WD40_rpt"/>
</dbReference>
<dbReference type="SMART" id="SM00320">
    <property type="entry name" value="WD40"/>
    <property type="match status" value="2"/>
</dbReference>
<dbReference type="Pfam" id="PF21032">
    <property type="entry name" value="PROPPIN"/>
    <property type="match status" value="1"/>
</dbReference>
<keyword evidence="2" id="KW-0853">WD repeat</keyword>
<keyword evidence="3" id="KW-0677">Repeat</keyword>
<evidence type="ECO:0000256" key="1">
    <source>
        <dbReference type="ARBA" id="ARBA00004623"/>
    </source>
</evidence>
<dbReference type="AlphaFoldDB" id="A0AAW2XLU4"/>
<dbReference type="InterPro" id="IPR015943">
    <property type="entry name" value="WD40/YVTN_repeat-like_dom_sf"/>
</dbReference>
<accession>A0AAW2XLU4</accession>
<dbReference type="Gene3D" id="2.130.10.10">
    <property type="entry name" value="YVTN repeat-like/Quinoprotein amine dehydrogenase"/>
    <property type="match status" value="1"/>
</dbReference>
<comment type="caution">
    <text evidence="5">The sequence shown here is derived from an EMBL/GenBank/DDBJ whole genome shotgun (WGS) entry which is preliminary data.</text>
</comment>
<reference evidence="5" key="2">
    <citation type="journal article" date="2024" name="Plant">
        <title>Genomic evolution and insights into agronomic trait innovations of Sesamum species.</title>
        <authorList>
            <person name="Miao H."/>
            <person name="Wang L."/>
            <person name="Qu L."/>
            <person name="Liu H."/>
            <person name="Sun Y."/>
            <person name="Le M."/>
            <person name="Wang Q."/>
            <person name="Wei S."/>
            <person name="Zheng Y."/>
            <person name="Lin W."/>
            <person name="Duan Y."/>
            <person name="Cao H."/>
            <person name="Xiong S."/>
            <person name="Wang X."/>
            <person name="Wei L."/>
            <person name="Li C."/>
            <person name="Ma Q."/>
            <person name="Ju M."/>
            <person name="Zhao R."/>
            <person name="Li G."/>
            <person name="Mu C."/>
            <person name="Tian Q."/>
            <person name="Mei H."/>
            <person name="Zhang T."/>
            <person name="Gao T."/>
            <person name="Zhang H."/>
        </authorList>
    </citation>
    <scope>NUCLEOTIDE SEQUENCE</scope>
    <source>
        <strain evidence="5">KEN1</strain>
    </source>
</reference>
<name>A0AAW2XLU4_9LAMI</name>
<dbReference type="PANTHER" id="PTHR11227">
    <property type="entry name" value="WD-REPEAT PROTEIN INTERACTING WITH PHOSPHOINOSIDES WIPI -RELATED"/>
    <property type="match status" value="1"/>
</dbReference>
<evidence type="ECO:0000313" key="5">
    <source>
        <dbReference type="EMBL" id="KAL0454884.1"/>
    </source>
</evidence>
<comment type="subcellular location">
    <subcellularLocation>
        <location evidence="1">Preautophagosomal structure membrane</location>
        <topology evidence="1">Peripheral membrane protein</topology>
    </subcellularLocation>
</comment>
<evidence type="ECO:0000256" key="4">
    <source>
        <dbReference type="ARBA" id="ARBA00025740"/>
    </source>
</evidence>
<evidence type="ECO:0000256" key="2">
    <source>
        <dbReference type="ARBA" id="ARBA00022574"/>
    </source>
</evidence>
<sequence length="202" mass="22218">MVLVCTGYNKGEVRVEVLDLDEICWRTLIKAHDSDVACVALSNDGRLLVTTSTEGTLVRVFKTSDGRLLQELTTGSETAEIHSFCSSSDAEWLAVSSNKGTVHVFSLNAAINGSQEAKQDNSPLSRVPSFRGIVLPNNHSPEWWVAWFHVPEDIQHIIAFGHQKNTVLIVGMNGRCKFDPIAGGEMTQMECHNFLQSDFAGN</sequence>
<evidence type="ECO:0000256" key="3">
    <source>
        <dbReference type="ARBA" id="ARBA00022737"/>
    </source>
</evidence>
<comment type="similarity">
    <text evidence="4">Belongs to the WD repeat PROPPIN family.</text>
</comment>
<gene>
    <name evidence="5" type="ORF">Slati_0827600</name>
</gene>
<reference evidence="5" key="1">
    <citation type="submission" date="2020-06" db="EMBL/GenBank/DDBJ databases">
        <authorList>
            <person name="Li T."/>
            <person name="Hu X."/>
            <person name="Zhang T."/>
            <person name="Song X."/>
            <person name="Zhang H."/>
            <person name="Dai N."/>
            <person name="Sheng W."/>
            <person name="Hou X."/>
            <person name="Wei L."/>
        </authorList>
    </citation>
    <scope>NUCLEOTIDE SEQUENCE</scope>
    <source>
        <strain evidence="5">KEN1</strain>
        <tissue evidence="5">Leaf</tissue>
    </source>
</reference>